<dbReference type="Proteomes" id="UP000829517">
    <property type="component" value="Unassembled WGS sequence"/>
</dbReference>
<comment type="caution">
    <text evidence="1">The sequence shown here is derived from an EMBL/GenBank/DDBJ whole genome shotgun (WGS) entry which is preliminary data.</text>
</comment>
<sequence length="206" mass="24754">MQTVIHPTYFPSVAHWAVINKTGGDIVFEKEDNYQKQTYRNRSYIYSPNGLQMLSIPIKHTKGNQHQKYKDVTLEDNFDWKKQHWRSIETAYRTSPFFEYYEDEFVPFFEKKHRFLFDMNMESIELLAECFQLELDFSFTTEFEKEANHFIDHRDLARAKGKKKYNFTPYTQVFDDRHGFIENLNGMDLLFNEGTNALNYLDGLEF</sequence>
<dbReference type="Pfam" id="PF08889">
    <property type="entry name" value="WbqC"/>
    <property type="match status" value="1"/>
</dbReference>
<organism evidence="1 2">
    <name type="scientific">Joostella atrarenae</name>
    <dbReference type="NCBI Taxonomy" id="679257"/>
    <lineage>
        <taxon>Bacteria</taxon>
        <taxon>Pseudomonadati</taxon>
        <taxon>Bacteroidota</taxon>
        <taxon>Flavobacteriia</taxon>
        <taxon>Flavobacteriales</taxon>
        <taxon>Flavobacteriaceae</taxon>
        <taxon>Joostella</taxon>
    </lineage>
</organism>
<dbReference type="RefSeq" id="WP_236958803.1">
    <property type="nucleotide sequence ID" value="NZ_JAETXX010000004.1"/>
</dbReference>
<accession>A0ABS9J323</accession>
<gene>
    <name evidence="1" type="ORF">JM658_08345</name>
</gene>
<reference evidence="1 2" key="1">
    <citation type="submission" date="2021-01" db="EMBL/GenBank/DDBJ databases">
        <title>Genome sequencing of Joostella atrarenae M1-2 (= KCTC 23194).</title>
        <authorList>
            <person name="Zakaria M.R."/>
            <person name="Lam M.Q."/>
            <person name="Chong C.S."/>
        </authorList>
    </citation>
    <scope>NUCLEOTIDE SEQUENCE [LARGE SCALE GENOMIC DNA]</scope>
    <source>
        <strain evidence="1 2">M1-2</strain>
    </source>
</reference>
<name>A0ABS9J323_9FLAO</name>
<protein>
    <submittedName>
        <fullName evidence="1">WbqC family protein</fullName>
    </submittedName>
</protein>
<dbReference type="EMBL" id="JAETXX010000004">
    <property type="protein sequence ID" value="MCF8714836.1"/>
    <property type="molecule type" value="Genomic_DNA"/>
</dbReference>
<evidence type="ECO:0000313" key="2">
    <source>
        <dbReference type="Proteomes" id="UP000829517"/>
    </source>
</evidence>
<keyword evidence="2" id="KW-1185">Reference proteome</keyword>
<proteinExistence type="predicted"/>
<dbReference type="InterPro" id="IPR014985">
    <property type="entry name" value="WbqC"/>
</dbReference>
<evidence type="ECO:0000313" key="1">
    <source>
        <dbReference type="EMBL" id="MCF8714836.1"/>
    </source>
</evidence>